<keyword evidence="20" id="KW-1185">Reference proteome</keyword>
<comment type="catalytic activity">
    <reaction evidence="15">
        <text>O-phospho-L-tyrosyl-[protein] + H2O = L-tyrosyl-[protein] + phosphate</text>
        <dbReference type="Rhea" id="RHEA:10684"/>
        <dbReference type="Rhea" id="RHEA-COMP:10136"/>
        <dbReference type="Rhea" id="RHEA-COMP:20101"/>
        <dbReference type="ChEBI" id="CHEBI:15377"/>
        <dbReference type="ChEBI" id="CHEBI:43474"/>
        <dbReference type="ChEBI" id="CHEBI:46858"/>
        <dbReference type="ChEBI" id="CHEBI:61978"/>
        <dbReference type="EC" id="3.1.3.48"/>
    </reaction>
</comment>
<keyword evidence="12" id="KW-0675">Receptor</keyword>
<dbReference type="STRING" id="126957.T1JIN9"/>
<evidence type="ECO:0000256" key="6">
    <source>
        <dbReference type="ARBA" id="ARBA00022737"/>
    </source>
</evidence>
<dbReference type="InterPro" id="IPR007110">
    <property type="entry name" value="Ig-like_dom"/>
</dbReference>
<keyword evidence="4" id="KW-0812">Transmembrane</keyword>
<dbReference type="SUPFAM" id="SSF48726">
    <property type="entry name" value="Immunoglobulin"/>
    <property type="match status" value="2"/>
</dbReference>
<evidence type="ECO:0000256" key="12">
    <source>
        <dbReference type="ARBA" id="ARBA00023170"/>
    </source>
</evidence>
<evidence type="ECO:0000259" key="18">
    <source>
        <dbReference type="PROSITE" id="PS50853"/>
    </source>
</evidence>
<keyword evidence="13" id="KW-0325">Glycoprotein</keyword>
<dbReference type="PROSITE" id="PS50853">
    <property type="entry name" value="FN3"/>
    <property type="match status" value="3"/>
</dbReference>
<proteinExistence type="inferred from homology"/>
<dbReference type="FunFam" id="2.60.40.10:FF:000015">
    <property type="entry name" value="receptor-type tyrosine-protein phosphatase delta isoform X2"/>
    <property type="match status" value="1"/>
</dbReference>
<dbReference type="SMART" id="SM00409">
    <property type="entry name" value="IG"/>
    <property type="match status" value="2"/>
</dbReference>
<evidence type="ECO:0000256" key="14">
    <source>
        <dbReference type="ARBA" id="ARBA00023319"/>
    </source>
</evidence>
<dbReference type="SUPFAM" id="SSF49265">
    <property type="entry name" value="Fibronectin type III"/>
    <property type="match status" value="2"/>
</dbReference>
<dbReference type="SMART" id="SM00060">
    <property type="entry name" value="FN3"/>
    <property type="match status" value="3"/>
</dbReference>
<evidence type="ECO:0000256" key="2">
    <source>
        <dbReference type="ARBA" id="ARBA00010504"/>
    </source>
</evidence>
<dbReference type="FunFam" id="2.60.40.10:FF:000027">
    <property type="entry name" value="receptor-type tyrosine-protein phosphatase delta isoform X1"/>
    <property type="match status" value="1"/>
</dbReference>
<feature type="compositionally biased region" description="Polar residues" evidence="16">
    <location>
        <begin position="563"/>
        <end position="582"/>
    </location>
</feature>
<keyword evidence="14" id="KW-0393">Immunoglobulin domain</keyword>
<dbReference type="PROSITE" id="PS50835">
    <property type="entry name" value="IG_LIKE"/>
    <property type="match status" value="2"/>
</dbReference>
<evidence type="ECO:0000256" key="13">
    <source>
        <dbReference type="ARBA" id="ARBA00023180"/>
    </source>
</evidence>
<keyword evidence="5" id="KW-0732">Signal</keyword>
<feature type="domain" description="Fibronectin type-III" evidence="18">
    <location>
        <begin position="381"/>
        <end position="472"/>
    </location>
</feature>
<accession>T1JIN9</accession>
<dbReference type="FunFam" id="2.60.40.10:FF:000010">
    <property type="entry name" value="receptor-type tyrosine-protein phosphatase delta isoform X1"/>
    <property type="match status" value="1"/>
</dbReference>
<feature type="domain" description="Ig-like" evidence="17">
    <location>
        <begin position="268"/>
        <end position="359"/>
    </location>
</feature>
<comment type="subcellular location">
    <subcellularLocation>
        <location evidence="1">Membrane</location>
        <topology evidence="1">Single-pass membrane protein</topology>
    </subcellularLocation>
</comment>
<dbReference type="GO" id="GO:0030154">
    <property type="term" value="P:cell differentiation"/>
    <property type="evidence" value="ECO:0007669"/>
    <property type="project" value="UniProtKB-ARBA"/>
</dbReference>
<dbReference type="eggNOG" id="KOG4228">
    <property type="taxonomic scope" value="Eukaryota"/>
</dbReference>
<keyword evidence="8" id="KW-0904">Protein phosphatase</keyword>
<dbReference type="GO" id="GO:0009653">
    <property type="term" value="P:anatomical structure morphogenesis"/>
    <property type="evidence" value="ECO:0007669"/>
    <property type="project" value="UniProtKB-ARBA"/>
</dbReference>
<dbReference type="Pfam" id="PF13927">
    <property type="entry name" value="Ig_3"/>
    <property type="match status" value="1"/>
</dbReference>
<dbReference type="FunFam" id="2.60.40.10:FF:000036">
    <property type="entry name" value="receptor-type tyrosine-protein phosphatase delta isoform X1"/>
    <property type="match status" value="1"/>
</dbReference>
<sequence length="680" mass="77031">MDRIASHRIASRVCEQCFSHVVREREQQWHWLWQSKQPKQQQQQWIMRLRFRPDKSFFDAHIDQDDRSGRDKLELVGFAFVVVAGKDEGGLKRVVVIVQLHLTISSIDDECFLVLVLVQFEVREREREREKTFIGKKIVNCWWRKMGIILGEKLSQREDDRPTSSRQNNLPTGFPRILQHPQLKVVEKGRDAVLLCQVTGNPPPTITWLKDMVPVDMTNPRYSILDEGSLQITETQKDDQGKYECVAENSFGTVHSYMAALHFRRVPPHFSIRPESSYEVMPGSNLNITCVAVGSPMPFVKWRNGLHDLTPEDQTPIGKNVLHLQNIQESVNYTCIATSVLGNIDVHSEIIVKDDKMLSRHVCALCVYPVGHGANEALPRPPTNLRLSEVTATSVRLTWSYDIGAESINYYVVQYKPKLSNQEFSEISGITTMHYTVSDLSAYTEYEFYVIAVNSIGRGTPSTPAVVTTGETEPGSAPRNVFARPLSSSMIVIHWDEPEEPNGQVMGYKVYFTTNSNQPLTAWTVQTVDTNQLTTISELQSHTIYTIRVQAFTSIGPGPPSTPVQVKTQQGVPTQPMNLRSMTTSPTSVQLTWMRPAHSGETIISYELYWNDTFTKKSEHRSIPVSESYTLAGLHPNTLYHVWVAAKSKRGEGAATPPIPVKTEQFGELIGDRRLPRKRK</sequence>
<keyword evidence="7" id="KW-0378">Hydrolase</keyword>
<dbReference type="InterPro" id="IPR036179">
    <property type="entry name" value="Ig-like_dom_sf"/>
</dbReference>
<dbReference type="InterPro" id="IPR013783">
    <property type="entry name" value="Ig-like_fold"/>
</dbReference>
<dbReference type="Pfam" id="PF07679">
    <property type="entry name" value="I-set"/>
    <property type="match status" value="1"/>
</dbReference>
<evidence type="ECO:0000256" key="10">
    <source>
        <dbReference type="ARBA" id="ARBA00023136"/>
    </source>
</evidence>
<feature type="domain" description="Fibronectin type-III" evidence="18">
    <location>
        <begin position="575"/>
        <end position="666"/>
    </location>
</feature>
<evidence type="ECO:0000256" key="4">
    <source>
        <dbReference type="ARBA" id="ARBA00022692"/>
    </source>
</evidence>
<evidence type="ECO:0000256" key="8">
    <source>
        <dbReference type="ARBA" id="ARBA00022912"/>
    </source>
</evidence>
<dbReference type="InterPro" id="IPR003961">
    <property type="entry name" value="FN3_dom"/>
</dbReference>
<dbReference type="Pfam" id="PF00041">
    <property type="entry name" value="fn3"/>
    <property type="match status" value="3"/>
</dbReference>
<evidence type="ECO:0000256" key="11">
    <source>
        <dbReference type="ARBA" id="ARBA00023157"/>
    </source>
</evidence>
<keyword evidence="6" id="KW-0677">Repeat</keyword>
<comment type="similarity">
    <text evidence="2">Belongs to the protein-tyrosine phosphatase family. Receptor class 2A subfamily.</text>
</comment>
<evidence type="ECO:0000256" key="3">
    <source>
        <dbReference type="ARBA" id="ARBA00013064"/>
    </source>
</evidence>
<dbReference type="GO" id="GO:0016020">
    <property type="term" value="C:membrane"/>
    <property type="evidence" value="ECO:0007669"/>
    <property type="project" value="UniProtKB-SubCell"/>
</dbReference>
<evidence type="ECO:0000256" key="16">
    <source>
        <dbReference type="SAM" id="MobiDB-lite"/>
    </source>
</evidence>
<dbReference type="PhylomeDB" id="T1JIN9"/>
<evidence type="ECO:0000256" key="15">
    <source>
        <dbReference type="ARBA" id="ARBA00051722"/>
    </source>
</evidence>
<evidence type="ECO:0000256" key="9">
    <source>
        <dbReference type="ARBA" id="ARBA00022989"/>
    </source>
</evidence>
<evidence type="ECO:0000256" key="5">
    <source>
        <dbReference type="ARBA" id="ARBA00022729"/>
    </source>
</evidence>
<dbReference type="InterPro" id="IPR013098">
    <property type="entry name" value="Ig_I-set"/>
</dbReference>
<feature type="domain" description="Fibronectin type-III" evidence="18">
    <location>
        <begin position="477"/>
        <end position="571"/>
    </location>
</feature>
<dbReference type="InterPro" id="IPR003599">
    <property type="entry name" value="Ig_sub"/>
</dbReference>
<dbReference type="OMA" id="HINAHTI"/>
<dbReference type="AlphaFoldDB" id="T1JIN9"/>
<dbReference type="Gene3D" id="2.60.40.10">
    <property type="entry name" value="Immunoglobulins"/>
    <property type="match status" value="5"/>
</dbReference>
<feature type="domain" description="Ig-like" evidence="17">
    <location>
        <begin position="175"/>
        <end position="250"/>
    </location>
</feature>
<dbReference type="EC" id="3.1.3.48" evidence="3"/>
<dbReference type="InterPro" id="IPR050964">
    <property type="entry name" value="Striated_Muscle_Regulatory"/>
</dbReference>
<keyword evidence="9" id="KW-1133">Transmembrane helix</keyword>
<dbReference type="InterPro" id="IPR003598">
    <property type="entry name" value="Ig_sub2"/>
</dbReference>
<dbReference type="GO" id="GO:0004725">
    <property type="term" value="F:protein tyrosine phosphatase activity"/>
    <property type="evidence" value="ECO:0007669"/>
    <property type="project" value="UniProtKB-EC"/>
</dbReference>
<organism evidence="19 20">
    <name type="scientific">Strigamia maritima</name>
    <name type="common">European centipede</name>
    <name type="synonym">Geophilus maritimus</name>
    <dbReference type="NCBI Taxonomy" id="126957"/>
    <lineage>
        <taxon>Eukaryota</taxon>
        <taxon>Metazoa</taxon>
        <taxon>Ecdysozoa</taxon>
        <taxon>Arthropoda</taxon>
        <taxon>Myriapoda</taxon>
        <taxon>Chilopoda</taxon>
        <taxon>Pleurostigmophora</taxon>
        <taxon>Geophilomorpha</taxon>
        <taxon>Linotaeniidae</taxon>
        <taxon>Strigamia</taxon>
    </lineage>
</organism>
<dbReference type="Proteomes" id="UP000014500">
    <property type="component" value="Unassembled WGS sequence"/>
</dbReference>
<dbReference type="HOGENOM" id="CLU_404585_0_0_1"/>
<evidence type="ECO:0000256" key="1">
    <source>
        <dbReference type="ARBA" id="ARBA00004167"/>
    </source>
</evidence>
<reference evidence="20" key="1">
    <citation type="submission" date="2011-05" db="EMBL/GenBank/DDBJ databases">
        <authorList>
            <person name="Richards S.R."/>
            <person name="Qu J."/>
            <person name="Jiang H."/>
            <person name="Jhangiani S.N."/>
            <person name="Agravi P."/>
            <person name="Goodspeed R."/>
            <person name="Gross S."/>
            <person name="Mandapat C."/>
            <person name="Jackson L."/>
            <person name="Mathew T."/>
            <person name="Pu L."/>
            <person name="Thornton R."/>
            <person name="Saada N."/>
            <person name="Wilczek-Boney K.B."/>
            <person name="Lee S."/>
            <person name="Kovar C."/>
            <person name="Wu Y."/>
            <person name="Scherer S.E."/>
            <person name="Worley K.C."/>
            <person name="Muzny D.M."/>
            <person name="Gibbs R."/>
        </authorList>
    </citation>
    <scope>NUCLEOTIDE SEQUENCE</scope>
    <source>
        <strain evidence="20">Brora</strain>
    </source>
</reference>
<protein>
    <recommendedName>
        <fullName evidence="3">protein-tyrosine-phosphatase</fullName>
        <ecNumber evidence="3">3.1.3.48</ecNumber>
    </recommendedName>
</protein>
<name>T1JIN9_STRMM</name>
<dbReference type="InterPro" id="IPR036116">
    <property type="entry name" value="FN3_sf"/>
</dbReference>
<evidence type="ECO:0000313" key="20">
    <source>
        <dbReference type="Proteomes" id="UP000014500"/>
    </source>
</evidence>
<dbReference type="PANTHER" id="PTHR13817">
    <property type="entry name" value="TITIN"/>
    <property type="match status" value="1"/>
</dbReference>
<dbReference type="PANTHER" id="PTHR13817:SF166">
    <property type="entry name" value="NEURONAL IGCAM-RELATED"/>
    <property type="match status" value="1"/>
</dbReference>
<keyword evidence="10" id="KW-0472">Membrane</keyword>
<dbReference type="EnsemblMetazoa" id="SMAR013720-RA">
    <property type="protein sequence ID" value="SMAR013720-PA"/>
    <property type="gene ID" value="SMAR013720"/>
</dbReference>
<evidence type="ECO:0000259" key="17">
    <source>
        <dbReference type="PROSITE" id="PS50835"/>
    </source>
</evidence>
<dbReference type="EMBL" id="JH432213">
    <property type="status" value="NOT_ANNOTATED_CDS"/>
    <property type="molecule type" value="Genomic_DNA"/>
</dbReference>
<dbReference type="SMART" id="SM00408">
    <property type="entry name" value="IGc2"/>
    <property type="match status" value="2"/>
</dbReference>
<reference evidence="19" key="2">
    <citation type="submission" date="2015-02" db="UniProtKB">
        <authorList>
            <consortium name="EnsemblMetazoa"/>
        </authorList>
    </citation>
    <scope>IDENTIFICATION</scope>
</reference>
<keyword evidence="11" id="KW-1015">Disulfide bond</keyword>
<feature type="region of interest" description="Disordered" evidence="16">
    <location>
        <begin position="556"/>
        <end position="582"/>
    </location>
</feature>
<dbReference type="CDD" id="cd00063">
    <property type="entry name" value="FN3"/>
    <property type="match status" value="3"/>
</dbReference>
<evidence type="ECO:0000256" key="7">
    <source>
        <dbReference type="ARBA" id="ARBA00022801"/>
    </source>
</evidence>
<evidence type="ECO:0000313" key="19">
    <source>
        <dbReference type="EnsemblMetazoa" id="SMAR013720-PA"/>
    </source>
</evidence>